<accession>A0ABS2JAS3</accession>
<keyword evidence="2" id="KW-1185">Reference proteome</keyword>
<reference evidence="1 2" key="1">
    <citation type="submission" date="2021-02" db="EMBL/GenBank/DDBJ databases">
        <authorList>
            <person name="Lee D.-H."/>
        </authorList>
    </citation>
    <scope>NUCLEOTIDE SEQUENCE [LARGE SCALE GENOMIC DNA]</scope>
    <source>
        <strain evidence="1 2">MMS20-R2-29</strain>
    </source>
</reference>
<evidence type="ECO:0008006" key="3">
    <source>
        <dbReference type="Google" id="ProtNLM"/>
    </source>
</evidence>
<evidence type="ECO:0000313" key="1">
    <source>
        <dbReference type="EMBL" id="MBM7083612.1"/>
    </source>
</evidence>
<proteinExistence type="predicted"/>
<dbReference type="RefSeq" id="WP_204958751.1">
    <property type="nucleotide sequence ID" value="NZ_JAFEUO010000003.1"/>
</dbReference>
<evidence type="ECO:0000313" key="2">
    <source>
        <dbReference type="Proteomes" id="UP000809587"/>
    </source>
</evidence>
<gene>
    <name evidence="1" type="ORF">JQN84_13910</name>
</gene>
<organism evidence="1 2">
    <name type="scientific">Micromonospora humidisoli</name>
    <dbReference type="NCBI Taxonomy" id="2807622"/>
    <lineage>
        <taxon>Bacteria</taxon>
        <taxon>Bacillati</taxon>
        <taxon>Actinomycetota</taxon>
        <taxon>Actinomycetes</taxon>
        <taxon>Micromonosporales</taxon>
        <taxon>Micromonosporaceae</taxon>
        <taxon>Micromonospora</taxon>
    </lineage>
</organism>
<dbReference type="InterPro" id="IPR027417">
    <property type="entry name" value="P-loop_NTPase"/>
</dbReference>
<name>A0ABS2JAS3_9ACTN</name>
<sequence length="539" mass="59103">MASALSDRQRIGPVPLRVGMSPEEIYAAYGLTCPPRVGTLRNPARKTYGVGVARIAAQLGQPLMPWQRYAVDTALEVDPDTGWLVYRDVTLVVPRQSGKTTLILSVKAHRALKMGSEALRFRPSQGPRQFILYAAQKLLAARRKFVEEHLPVLQASPLSSRFTTRLANGSESVLWDTGALDSITANTETSGHGPTLDLGVEDEFWAAVDHRLEQAFSPAMLTRWSPQHWRVSTEGTEASTYMATKVELGRLVVASGEPTQICYLEWSNLDGPRDAPATWLTCMPALCPTPGECDCSPTWRHTVTLDTVAGELEKFKTTPDEFDRAYLNRRKGSVLPPDPNVPPVERWNDLIDIRQAPGDLLAFGIACDWQGTEAAIVAAWPGEGPVKHHLRVIEYKPGVDWLPDRCAELDERWTPVAWGVDLGGGPTKQLKQPLLDVEIELPSGEPKRGDIASPLVSDSAAYTATLLGEVRAGTMRHEGQDALTDAYKVARTKPSGDVWLLDRKASGNVICLQAAISALFALETRKHLADDYDVADSFG</sequence>
<dbReference type="Gene3D" id="3.40.50.300">
    <property type="entry name" value="P-loop containing nucleotide triphosphate hydrolases"/>
    <property type="match status" value="1"/>
</dbReference>
<comment type="caution">
    <text evidence="1">The sequence shown here is derived from an EMBL/GenBank/DDBJ whole genome shotgun (WGS) entry which is preliminary data.</text>
</comment>
<dbReference type="EMBL" id="JAFEUO010000003">
    <property type="protein sequence ID" value="MBM7083612.1"/>
    <property type="molecule type" value="Genomic_DNA"/>
</dbReference>
<protein>
    <recommendedName>
        <fullName evidence="3">Terminase</fullName>
    </recommendedName>
</protein>
<dbReference type="Proteomes" id="UP000809587">
    <property type="component" value="Unassembled WGS sequence"/>
</dbReference>